<evidence type="ECO:0000256" key="3">
    <source>
        <dbReference type="ARBA" id="ARBA00022448"/>
    </source>
</evidence>
<evidence type="ECO:0000256" key="5">
    <source>
        <dbReference type="ARBA" id="ARBA00022989"/>
    </source>
</evidence>
<name>A0AAE0YAL1_9GAST</name>
<dbReference type="Proteomes" id="UP001283361">
    <property type="component" value="Unassembled WGS sequence"/>
</dbReference>
<dbReference type="PANTHER" id="PTHR19957">
    <property type="entry name" value="SYNTAXIN"/>
    <property type="match status" value="1"/>
</dbReference>
<dbReference type="GO" id="GO:0006888">
    <property type="term" value="P:endoplasmic reticulum to Golgi vesicle-mediated transport"/>
    <property type="evidence" value="ECO:0007669"/>
    <property type="project" value="TreeGrafter"/>
</dbReference>
<dbReference type="GO" id="GO:0000149">
    <property type="term" value="F:SNARE binding"/>
    <property type="evidence" value="ECO:0007669"/>
    <property type="project" value="TreeGrafter"/>
</dbReference>
<evidence type="ECO:0000256" key="2">
    <source>
        <dbReference type="ARBA" id="ARBA00009063"/>
    </source>
</evidence>
<evidence type="ECO:0000256" key="7">
    <source>
        <dbReference type="ARBA" id="ARBA00023136"/>
    </source>
</evidence>
<dbReference type="InterPro" id="IPR000727">
    <property type="entry name" value="T_SNARE_dom"/>
</dbReference>
<evidence type="ECO:0000313" key="9">
    <source>
        <dbReference type="EMBL" id="KAK3738929.1"/>
    </source>
</evidence>
<comment type="subcellular location">
    <subcellularLocation>
        <location evidence="1">Membrane</location>
        <topology evidence="1">Single-pass type IV membrane protein</topology>
    </subcellularLocation>
</comment>
<keyword evidence="3" id="KW-0813">Transport</keyword>
<feature type="domain" description="T-SNARE coiled-coil homology" evidence="8">
    <location>
        <begin position="120"/>
        <end position="182"/>
    </location>
</feature>
<evidence type="ECO:0000256" key="6">
    <source>
        <dbReference type="ARBA" id="ARBA00023054"/>
    </source>
</evidence>
<dbReference type="EMBL" id="JAWDGP010006562">
    <property type="protein sequence ID" value="KAK3738929.1"/>
    <property type="molecule type" value="Genomic_DNA"/>
</dbReference>
<dbReference type="SUPFAM" id="SSF47661">
    <property type="entry name" value="t-snare proteins"/>
    <property type="match status" value="1"/>
</dbReference>
<dbReference type="GO" id="GO:0006906">
    <property type="term" value="P:vesicle fusion"/>
    <property type="evidence" value="ECO:0007669"/>
    <property type="project" value="TreeGrafter"/>
</dbReference>
<dbReference type="AlphaFoldDB" id="A0AAE0YAL1"/>
<accession>A0AAE0YAL1</accession>
<dbReference type="GO" id="GO:0005484">
    <property type="term" value="F:SNAP receptor activity"/>
    <property type="evidence" value="ECO:0007669"/>
    <property type="project" value="TreeGrafter"/>
</dbReference>
<evidence type="ECO:0000256" key="1">
    <source>
        <dbReference type="ARBA" id="ARBA00004211"/>
    </source>
</evidence>
<sequence>MVELIVPYENKMEEAHIYKREKYMNLTKELENAGYKSVVMPVETVARGFNLKHQKTRREQFSASAVTSTMPPSAYQGHMNGSVLLQDEASHIGNGEIAIDMSGSGKGNLQNQMQIIDEQDAYIQSRADTMQNIESTIVELGSIFQQLAHMVKEQEEIVGRIDHNVDDASQNIEAAHTEILKYFQFIKLRFEMLPGTNHRGIPPIMEYNRKSAAIFSSNKQMQPMHRGEIFHSKNKTKPQQKKENLFIMPPQEEAFATKLPVAWKRKTTAQGGNSNRTHLSHT</sequence>
<comment type="caution">
    <text evidence="9">The sequence shown here is derived from an EMBL/GenBank/DDBJ whole genome shotgun (WGS) entry which is preliminary data.</text>
</comment>
<dbReference type="PROSITE" id="PS50192">
    <property type="entry name" value="T_SNARE"/>
    <property type="match status" value="1"/>
</dbReference>
<dbReference type="PANTHER" id="PTHR19957:SF3">
    <property type="entry name" value="SYNTAXIN-5"/>
    <property type="match status" value="1"/>
</dbReference>
<proteinExistence type="inferred from homology"/>
<gene>
    <name evidence="9" type="ORF">RRG08_006496</name>
</gene>
<evidence type="ECO:0000313" key="10">
    <source>
        <dbReference type="Proteomes" id="UP001283361"/>
    </source>
</evidence>
<dbReference type="GO" id="GO:0031201">
    <property type="term" value="C:SNARE complex"/>
    <property type="evidence" value="ECO:0007669"/>
    <property type="project" value="TreeGrafter"/>
</dbReference>
<comment type="similarity">
    <text evidence="2">Belongs to the syntaxin family.</text>
</comment>
<dbReference type="InterPro" id="IPR045242">
    <property type="entry name" value="Syntaxin"/>
</dbReference>
<evidence type="ECO:0000256" key="4">
    <source>
        <dbReference type="ARBA" id="ARBA00022692"/>
    </source>
</evidence>
<protein>
    <recommendedName>
        <fullName evidence="8">t-SNARE coiled-coil homology domain-containing protein</fullName>
    </recommendedName>
</protein>
<keyword evidence="4" id="KW-0812">Transmembrane</keyword>
<organism evidence="9 10">
    <name type="scientific">Elysia crispata</name>
    <name type="common">lettuce slug</name>
    <dbReference type="NCBI Taxonomy" id="231223"/>
    <lineage>
        <taxon>Eukaryota</taxon>
        <taxon>Metazoa</taxon>
        <taxon>Spiralia</taxon>
        <taxon>Lophotrochozoa</taxon>
        <taxon>Mollusca</taxon>
        <taxon>Gastropoda</taxon>
        <taxon>Heterobranchia</taxon>
        <taxon>Euthyneura</taxon>
        <taxon>Panpulmonata</taxon>
        <taxon>Sacoglossa</taxon>
        <taxon>Placobranchoidea</taxon>
        <taxon>Plakobranchidae</taxon>
        <taxon>Elysia</taxon>
    </lineage>
</organism>
<evidence type="ECO:0000259" key="8">
    <source>
        <dbReference type="PROSITE" id="PS50192"/>
    </source>
</evidence>
<dbReference type="InterPro" id="IPR010989">
    <property type="entry name" value="SNARE"/>
</dbReference>
<keyword evidence="6" id="KW-0175">Coiled coil</keyword>
<dbReference type="GO" id="GO:0006886">
    <property type="term" value="P:intracellular protein transport"/>
    <property type="evidence" value="ECO:0007669"/>
    <property type="project" value="TreeGrafter"/>
</dbReference>
<dbReference type="SMART" id="SM00397">
    <property type="entry name" value="t_SNARE"/>
    <property type="match status" value="1"/>
</dbReference>
<dbReference type="GO" id="GO:0000139">
    <property type="term" value="C:Golgi membrane"/>
    <property type="evidence" value="ECO:0007669"/>
    <property type="project" value="TreeGrafter"/>
</dbReference>
<dbReference type="Gene3D" id="1.20.58.70">
    <property type="match status" value="1"/>
</dbReference>
<keyword evidence="10" id="KW-1185">Reference proteome</keyword>
<reference evidence="9" key="1">
    <citation type="journal article" date="2023" name="G3 (Bethesda)">
        <title>A reference genome for the long-term kleptoplast-retaining sea slug Elysia crispata morphotype clarki.</title>
        <authorList>
            <person name="Eastman K.E."/>
            <person name="Pendleton A.L."/>
            <person name="Shaikh M.A."/>
            <person name="Suttiyut T."/>
            <person name="Ogas R."/>
            <person name="Tomko P."/>
            <person name="Gavelis G."/>
            <person name="Widhalm J.R."/>
            <person name="Wisecaver J.H."/>
        </authorList>
    </citation>
    <scope>NUCLEOTIDE SEQUENCE</scope>
    <source>
        <strain evidence="9">ECLA1</strain>
    </source>
</reference>
<dbReference type="CDD" id="cd15844">
    <property type="entry name" value="SNARE_syntaxin5"/>
    <property type="match status" value="1"/>
</dbReference>
<keyword evidence="5" id="KW-1133">Transmembrane helix</keyword>
<keyword evidence="7" id="KW-0472">Membrane</keyword>
<dbReference type="GO" id="GO:0048278">
    <property type="term" value="P:vesicle docking"/>
    <property type="evidence" value="ECO:0007669"/>
    <property type="project" value="TreeGrafter"/>
</dbReference>